<dbReference type="EMBL" id="JAANER010000010">
    <property type="protein sequence ID" value="KAG9185721.1"/>
    <property type="molecule type" value="Genomic_DNA"/>
</dbReference>
<dbReference type="Proteomes" id="UP001199106">
    <property type="component" value="Unassembled WGS sequence"/>
</dbReference>
<organism evidence="2 3">
    <name type="scientific">Alternaria panax</name>
    <dbReference type="NCBI Taxonomy" id="48097"/>
    <lineage>
        <taxon>Eukaryota</taxon>
        <taxon>Fungi</taxon>
        <taxon>Dikarya</taxon>
        <taxon>Ascomycota</taxon>
        <taxon>Pezizomycotina</taxon>
        <taxon>Dothideomycetes</taxon>
        <taxon>Pleosporomycetidae</taxon>
        <taxon>Pleosporales</taxon>
        <taxon>Pleosporineae</taxon>
        <taxon>Pleosporaceae</taxon>
        <taxon>Alternaria</taxon>
        <taxon>Alternaria sect. Panax</taxon>
    </lineage>
</organism>
<feature type="compositionally biased region" description="Basic and acidic residues" evidence="1">
    <location>
        <begin position="207"/>
        <end position="220"/>
    </location>
</feature>
<proteinExistence type="predicted"/>
<name>A0AAD4F9X3_9PLEO</name>
<gene>
    <name evidence="2" type="ORF">G6011_07052</name>
</gene>
<sequence>MSGDASKYDAMKEAIREASSEVPLDEEAVERRLKELELFRSRKKAREMAEENYVFSSSFSHFDDNASAPFDNVSNRYDNQGIYTLQQHFQSDHNHLFFPPFSSPFDTAATANETSPALFSAAVSATPAQSEATTDTSAAAKTMSRMQATAIEKLRLNLKAKMNERTDRRTPGSWSWRGRGNNGRGRRRGKGRGSENDGSVDGGSGSGDKDGDGDVDRTCV</sequence>
<keyword evidence="3" id="KW-1185">Reference proteome</keyword>
<evidence type="ECO:0000313" key="3">
    <source>
        <dbReference type="Proteomes" id="UP001199106"/>
    </source>
</evidence>
<accession>A0AAD4F9X3</accession>
<reference evidence="2" key="1">
    <citation type="submission" date="2021-07" db="EMBL/GenBank/DDBJ databases">
        <title>Genome Resource of American Ginseng Black Spot Pathogen Alternaria panax.</title>
        <authorList>
            <person name="Qiu C."/>
            <person name="Wang W."/>
            <person name="Liu Z."/>
        </authorList>
    </citation>
    <scope>NUCLEOTIDE SEQUENCE</scope>
    <source>
        <strain evidence="2">BNCC115425</strain>
    </source>
</reference>
<evidence type="ECO:0000256" key="1">
    <source>
        <dbReference type="SAM" id="MobiDB-lite"/>
    </source>
</evidence>
<feature type="region of interest" description="Disordered" evidence="1">
    <location>
        <begin position="161"/>
        <end position="220"/>
    </location>
</feature>
<evidence type="ECO:0000313" key="2">
    <source>
        <dbReference type="EMBL" id="KAG9185721.1"/>
    </source>
</evidence>
<comment type="caution">
    <text evidence="2">The sequence shown here is derived from an EMBL/GenBank/DDBJ whole genome shotgun (WGS) entry which is preliminary data.</text>
</comment>
<protein>
    <submittedName>
        <fullName evidence="2">Uncharacterized protein</fullName>
    </submittedName>
</protein>
<dbReference type="AlphaFoldDB" id="A0AAD4F9X3"/>
<feature type="compositionally biased region" description="Basic and acidic residues" evidence="1">
    <location>
        <begin position="161"/>
        <end position="170"/>
    </location>
</feature>